<evidence type="ECO:0000256" key="2">
    <source>
        <dbReference type="SAM" id="MobiDB-lite"/>
    </source>
</evidence>
<dbReference type="PANTHER" id="PTHR31087:SF17">
    <property type="entry name" value="PROTEIN LURP-ONE-RELATED 14-RELATED"/>
    <property type="match status" value="1"/>
</dbReference>
<organism evidence="3 4">
    <name type="scientific">Abeliophyllum distichum</name>
    <dbReference type="NCBI Taxonomy" id="126358"/>
    <lineage>
        <taxon>Eukaryota</taxon>
        <taxon>Viridiplantae</taxon>
        <taxon>Streptophyta</taxon>
        <taxon>Embryophyta</taxon>
        <taxon>Tracheophyta</taxon>
        <taxon>Spermatophyta</taxon>
        <taxon>Magnoliopsida</taxon>
        <taxon>eudicotyledons</taxon>
        <taxon>Gunneridae</taxon>
        <taxon>Pentapetalae</taxon>
        <taxon>asterids</taxon>
        <taxon>lamiids</taxon>
        <taxon>Lamiales</taxon>
        <taxon>Oleaceae</taxon>
        <taxon>Forsythieae</taxon>
        <taxon>Abeliophyllum</taxon>
    </lineage>
</organism>
<evidence type="ECO:0000313" key="3">
    <source>
        <dbReference type="EMBL" id="KAL2526717.1"/>
    </source>
</evidence>
<accession>A0ABD1UP62</accession>
<dbReference type="InterPro" id="IPR007612">
    <property type="entry name" value="LOR"/>
</dbReference>
<comment type="caution">
    <text evidence="3">The sequence shown here is derived from an EMBL/GenBank/DDBJ whole genome shotgun (WGS) entry which is preliminary data.</text>
</comment>
<dbReference type="Pfam" id="PF04525">
    <property type="entry name" value="LOR"/>
    <property type="match status" value="1"/>
</dbReference>
<dbReference type="AlphaFoldDB" id="A0ABD1UP62"/>
<evidence type="ECO:0000313" key="4">
    <source>
        <dbReference type="Proteomes" id="UP001604336"/>
    </source>
</evidence>
<gene>
    <name evidence="3" type="ORF">Adt_11771</name>
</gene>
<dbReference type="Proteomes" id="UP001604336">
    <property type="component" value="Unassembled WGS sequence"/>
</dbReference>
<dbReference type="Gene3D" id="2.40.160.200">
    <property type="entry name" value="LURP1-related"/>
    <property type="match status" value="1"/>
</dbReference>
<reference evidence="4" key="1">
    <citation type="submission" date="2024-07" db="EMBL/GenBank/DDBJ databases">
        <title>Two chromosome-level genome assemblies of Korean endemic species Abeliophyllum distichum and Forsythia ovata (Oleaceae).</title>
        <authorList>
            <person name="Jang H."/>
        </authorList>
    </citation>
    <scope>NUCLEOTIDE SEQUENCE [LARGE SCALE GENOMIC DNA]</scope>
</reference>
<name>A0ABD1UP62_9LAMI</name>
<evidence type="ECO:0000256" key="1">
    <source>
        <dbReference type="ARBA" id="ARBA00005437"/>
    </source>
</evidence>
<feature type="region of interest" description="Disordered" evidence="2">
    <location>
        <begin position="194"/>
        <end position="264"/>
    </location>
</feature>
<dbReference type="EMBL" id="JBFOLK010000003">
    <property type="protein sequence ID" value="KAL2526717.1"/>
    <property type="molecule type" value="Genomic_DNA"/>
</dbReference>
<dbReference type="SUPFAM" id="SSF54518">
    <property type="entry name" value="Tubby C-terminal domain-like"/>
    <property type="match status" value="1"/>
</dbReference>
<proteinExistence type="inferred from homology"/>
<dbReference type="PANTHER" id="PTHR31087">
    <property type="match status" value="1"/>
</dbReference>
<keyword evidence="4" id="KW-1185">Reference proteome</keyword>
<feature type="compositionally biased region" description="Polar residues" evidence="2">
    <location>
        <begin position="220"/>
        <end position="232"/>
    </location>
</feature>
<dbReference type="InterPro" id="IPR038595">
    <property type="entry name" value="LOR_sf"/>
</dbReference>
<sequence>MFKPEVTQFVPKISVVGDDFCFPYLVDLTVKKKIGFSNTKIDVVDDNGSLLLQVKGSLWQFKKKRVMCDSISSPLLTMRLKEISWRQRWTVHRGEDSEESNLLYTVEQSQSFTFKTQLSVFLATNLTGEICDFRVVGSYISQSFKVYKGDTLIAEVKQRFKLGSLRAEKFEARVYPGVDYAFIVSLLNQSDARTNPSIRGESPLSASSSSSSEVVGEVNQAPSAARPSTLSTSRREAFPTAPSKETTEKRDPDARVPEMRGSLDKRDLPIAKVLDEELKRSATEASMARSRIAEGELEDMRLSYDISAS</sequence>
<dbReference type="InterPro" id="IPR025659">
    <property type="entry name" value="Tubby-like_C"/>
</dbReference>
<comment type="similarity">
    <text evidence="1">Belongs to the LOR family.</text>
</comment>
<feature type="compositionally biased region" description="Low complexity" evidence="2">
    <location>
        <begin position="202"/>
        <end position="212"/>
    </location>
</feature>
<feature type="compositionally biased region" description="Basic and acidic residues" evidence="2">
    <location>
        <begin position="245"/>
        <end position="264"/>
    </location>
</feature>
<protein>
    <submittedName>
        <fullName evidence="3">Protein LURP-one-related 14</fullName>
    </submittedName>
</protein>